<sequence>MGVRRSTLYSSLARTNPLRIGLSSVTTGRCLWVRNRNVDANCRAAAQSRVGIAIATAVSAIVVVTEDAPEPVRDVGSAVLAVE</sequence>
<dbReference type="EMBL" id="FOFD01000003">
    <property type="protein sequence ID" value="SEQ86797.1"/>
    <property type="molecule type" value="Genomic_DNA"/>
</dbReference>
<evidence type="ECO:0000313" key="1">
    <source>
        <dbReference type="EMBL" id="SEQ86797.1"/>
    </source>
</evidence>
<organism evidence="1 2">
    <name type="scientific">Natrinema salaciae</name>
    <dbReference type="NCBI Taxonomy" id="1186196"/>
    <lineage>
        <taxon>Archaea</taxon>
        <taxon>Methanobacteriati</taxon>
        <taxon>Methanobacteriota</taxon>
        <taxon>Stenosarchaea group</taxon>
        <taxon>Halobacteria</taxon>
        <taxon>Halobacteriales</taxon>
        <taxon>Natrialbaceae</taxon>
        <taxon>Natrinema</taxon>
    </lineage>
</organism>
<name>A0A1H9JJ36_9EURY</name>
<accession>A0A1H9JJ36</accession>
<dbReference type="Proteomes" id="UP000199114">
    <property type="component" value="Unassembled WGS sequence"/>
</dbReference>
<dbReference type="AlphaFoldDB" id="A0A1H9JJ36"/>
<keyword evidence="2" id="KW-1185">Reference proteome</keyword>
<reference evidence="2" key="1">
    <citation type="submission" date="2016-10" db="EMBL/GenBank/DDBJ databases">
        <authorList>
            <person name="Varghese N."/>
            <person name="Submissions S."/>
        </authorList>
    </citation>
    <scope>NUCLEOTIDE SEQUENCE [LARGE SCALE GENOMIC DNA]</scope>
    <source>
        <strain evidence="2">DSM 25055</strain>
    </source>
</reference>
<protein>
    <submittedName>
        <fullName evidence="1">Uncharacterized protein</fullName>
    </submittedName>
</protein>
<evidence type="ECO:0000313" key="2">
    <source>
        <dbReference type="Proteomes" id="UP000199114"/>
    </source>
</evidence>
<proteinExistence type="predicted"/>
<gene>
    <name evidence="1" type="ORF">SAMN04489841_2577</name>
</gene>